<gene>
    <name evidence="9" type="ORF">D1013_16440</name>
</gene>
<evidence type="ECO:0000256" key="8">
    <source>
        <dbReference type="SAM" id="SignalP"/>
    </source>
</evidence>
<protein>
    <submittedName>
        <fullName evidence="9">Aromatic hydrocarbon degradation protein</fullName>
    </submittedName>
</protein>
<keyword evidence="7" id="KW-0998">Cell outer membrane</keyword>
<evidence type="ECO:0000256" key="4">
    <source>
        <dbReference type="ARBA" id="ARBA00022692"/>
    </source>
</evidence>
<evidence type="ECO:0000256" key="3">
    <source>
        <dbReference type="ARBA" id="ARBA00022452"/>
    </source>
</evidence>
<proteinExistence type="inferred from homology"/>
<feature type="signal peptide" evidence="8">
    <location>
        <begin position="1"/>
        <end position="18"/>
    </location>
</feature>
<evidence type="ECO:0000313" key="10">
    <source>
        <dbReference type="Proteomes" id="UP000276309"/>
    </source>
</evidence>
<organism evidence="9 10">
    <name type="scientific">Euzebyella marina</name>
    <dbReference type="NCBI Taxonomy" id="1761453"/>
    <lineage>
        <taxon>Bacteria</taxon>
        <taxon>Pseudomonadati</taxon>
        <taxon>Bacteroidota</taxon>
        <taxon>Flavobacteriia</taxon>
        <taxon>Flavobacteriales</taxon>
        <taxon>Flavobacteriaceae</taxon>
        <taxon>Euzebyella</taxon>
    </lineage>
</organism>
<dbReference type="Gene3D" id="2.40.160.60">
    <property type="entry name" value="Outer membrane protein transport protein (OMPP1/FadL/TodX)"/>
    <property type="match status" value="1"/>
</dbReference>
<feature type="chain" id="PRO_5018045000" evidence="8">
    <location>
        <begin position="19"/>
        <end position="504"/>
    </location>
</feature>
<accession>A0A3G2L9D5</accession>
<dbReference type="PANTHER" id="PTHR35093:SF8">
    <property type="entry name" value="OUTER MEMBRANE PROTEIN NMB0088-RELATED"/>
    <property type="match status" value="1"/>
</dbReference>
<evidence type="ECO:0000256" key="6">
    <source>
        <dbReference type="ARBA" id="ARBA00023136"/>
    </source>
</evidence>
<dbReference type="EMBL" id="CP032050">
    <property type="protein sequence ID" value="AYN68854.1"/>
    <property type="molecule type" value="Genomic_DNA"/>
</dbReference>
<keyword evidence="4" id="KW-0812">Transmembrane</keyword>
<name>A0A3G2L9D5_9FLAO</name>
<dbReference type="GO" id="GO:0009279">
    <property type="term" value="C:cell outer membrane"/>
    <property type="evidence" value="ECO:0007669"/>
    <property type="project" value="UniProtKB-SubCell"/>
</dbReference>
<comment type="similarity">
    <text evidence="2">Belongs to the OmpP1/FadL family.</text>
</comment>
<dbReference type="OrthoDB" id="9765571at2"/>
<dbReference type="AlphaFoldDB" id="A0A3G2L9D5"/>
<keyword evidence="6" id="KW-0472">Membrane</keyword>
<dbReference type="Proteomes" id="UP000276309">
    <property type="component" value="Chromosome"/>
</dbReference>
<dbReference type="InterPro" id="IPR005017">
    <property type="entry name" value="OMPP1/FadL/TodX"/>
</dbReference>
<dbReference type="KEGG" id="emar:D1013_16440"/>
<keyword evidence="3" id="KW-1134">Transmembrane beta strand</keyword>
<comment type="subcellular location">
    <subcellularLocation>
        <location evidence="1">Cell outer membrane</location>
        <topology evidence="1">Multi-pass membrane protein</topology>
    </subcellularLocation>
</comment>
<keyword evidence="5 8" id="KW-0732">Signal</keyword>
<evidence type="ECO:0000256" key="7">
    <source>
        <dbReference type="ARBA" id="ARBA00023237"/>
    </source>
</evidence>
<evidence type="ECO:0000256" key="5">
    <source>
        <dbReference type="ARBA" id="ARBA00022729"/>
    </source>
</evidence>
<dbReference type="GO" id="GO:0015483">
    <property type="term" value="F:long-chain fatty acid transporting porin activity"/>
    <property type="evidence" value="ECO:0007669"/>
    <property type="project" value="TreeGrafter"/>
</dbReference>
<dbReference type="PANTHER" id="PTHR35093">
    <property type="entry name" value="OUTER MEMBRANE PROTEIN NMB0088-RELATED"/>
    <property type="match status" value="1"/>
</dbReference>
<keyword evidence="10" id="KW-1185">Reference proteome</keyword>
<dbReference type="SUPFAM" id="SSF56935">
    <property type="entry name" value="Porins"/>
    <property type="match status" value="1"/>
</dbReference>
<evidence type="ECO:0000256" key="2">
    <source>
        <dbReference type="ARBA" id="ARBA00008163"/>
    </source>
</evidence>
<sequence>MKRILTFIGLLSCFISNAQTIDDVLRYSQENLQGTARFQAMGGAFGALGGDMSSININPAGSAVFNNSLFTISGTYYDTNTESEYRGSFLQSDNNTLDMNQLGGAFVWKSTDPDSSWKKVSLAINYDIVQNFDDFSISGGLGTEGIDNYFLNYADGIQLQNLRIRDGETVSDAYLDIGATNGLGFGGQQAFLGFQTGIIEPTVDEVENTEYFANENYTEVNQDYRETTGGYNSKVIVNAGTQFEDFLYLGAAMNFHTVLFDKYSRYSEDFFNVDDELRTVRFDNRLRTEGSGFSFSLGAIGKLNQFVRIGGSYQSPTWYRLSDSFTQGISSNYPNQDPNFYFFGMRDISIFDYQIKTPSKLTGSLALVFGQNGLLSFDYSYQDMSNAELRPTSDSAFASENEYMSQALGGVSSLRVGGEYRIQRVSLRAGYRYQQSPYADGNIVGDLQGISGGIGLNFGGSRLDLAVNRSEQDVLQYFFSTGINTPAVLNRINTNVTLGYTLNF</sequence>
<evidence type="ECO:0000313" key="9">
    <source>
        <dbReference type="EMBL" id="AYN68854.1"/>
    </source>
</evidence>
<dbReference type="RefSeq" id="WP_121849865.1">
    <property type="nucleotide sequence ID" value="NZ_CP032050.1"/>
</dbReference>
<reference evidence="9 10" key="1">
    <citation type="submission" date="2018-08" db="EMBL/GenBank/DDBJ databases">
        <title>The reduced genetic potential of extracellular carbohydrate catabolism in Euzebyella marina RN62, a Flavobacteriia bacterium isolated from the hadal water.</title>
        <authorList>
            <person name="Xue C."/>
        </authorList>
    </citation>
    <scope>NUCLEOTIDE SEQUENCE [LARGE SCALE GENOMIC DNA]</scope>
    <source>
        <strain evidence="9 10">RN62</strain>
    </source>
</reference>
<evidence type="ECO:0000256" key="1">
    <source>
        <dbReference type="ARBA" id="ARBA00004571"/>
    </source>
</evidence>